<evidence type="ECO:0000259" key="8">
    <source>
        <dbReference type="Pfam" id="PF00892"/>
    </source>
</evidence>
<dbReference type="EMBL" id="SUMG01000038">
    <property type="protein sequence ID" value="NBG89634.1"/>
    <property type="molecule type" value="Genomic_DNA"/>
</dbReference>
<dbReference type="PANTHER" id="PTHR32322:SF18">
    <property type="entry name" value="S-ADENOSYLMETHIONINE_S-ADENOSYLHOMOCYSTEINE TRANSPORTER"/>
    <property type="match status" value="1"/>
</dbReference>
<evidence type="ECO:0000256" key="4">
    <source>
        <dbReference type="ARBA" id="ARBA00022692"/>
    </source>
</evidence>
<dbReference type="GO" id="GO:0005886">
    <property type="term" value="C:plasma membrane"/>
    <property type="evidence" value="ECO:0007669"/>
    <property type="project" value="UniProtKB-SubCell"/>
</dbReference>
<dbReference type="InterPro" id="IPR000620">
    <property type="entry name" value="EamA_dom"/>
</dbReference>
<evidence type="ECO:0000256" key="1">
    <source>
        <dbReference type="ARBA" id="ARBA00004651"/>
    </source>
</evidence>
<dbReference type="PANTHER" id="PTHR32322">
    <property type="entry name" value="INNER MEMBRANE TRANSPORTER"/>
    <property type="match status" value="1"/>
</dbReference>
<feature type="transmembrane region" description="Helical" evidence="7">
    <location>
        <begin position="97"/>
        <end position="117"/>
    </location>
</feature>
<feature type="transmembrane region" description="Helical" evidence="7">
    <location>
        <begin position="177"/>
        <end position="195"/>
    </location>
</feature>
<evidence type="ECO:0000256" key="2">
    <source>
        <dbReference type="ARBA" id="ARBA00007362"/>
    </source>
</evidence>
<feature type="transmembrane region" description="Helical" evidence="7">
    <location>
        <begin position="272"/>
        <end position="289"/>
    </location>
</feature>
<reference evidence="9 10" key="1">
    <citation type="submission" date="2019-04" db="EMBL/GenBank/DDBJ databases">
        <title>Isachenkonia alkalipeptolytica gen. nov. sp. nov. a new anaerobic, alkiliphilic organothrophic bacterium capable to reduce synthesized ferrihydrite isolated from a soda lake.</title>
        <authorList>
            <person name="Toshchakov S.V."/>
            <person name="Zavarzina D.G."/>
            <person name="Zhilina T.N."/>
            <person name="Kostrikina N.A."/>
            <person name="Kublanov I.V."/>
        </authorList>
    </citation>
    <scope>NUCLEOTIDE SEQUENCE [LARGE SCALE GENOMIC DNA]</scope>
    <source>
        <strain evidence="9 10">Z-1701</strain>
    </source>
</reference>
<feature type="transmembrane region" description="Helical" evidence="7">
    <location>
        <begin position="30"/>
        <end position="48"/>
    </location>
</feature>
<protein>
    <submittedName>
        <fullName evidence="9">DMT family transporter</fullName>
    </submittedName>
</protein>
<evidence type="ECO:0000256" key="6">
    <source>
        <dbReference type="ARBA" id="ARBA00023136"/>
    </source>
</evidence>
<sequence length="332" mass="36599">MNTDKGSLIIVKGSRLRVKERRDEMKNNKIKANILILLTVFFWGISATNTKIVLEEVPPGTLAFIRFSLATVLLWSINRKINPEMRLEKKDRKRMMFCGVTGISLYFILETYGISLISAANATILLASIPIFTMLGERVFLKRPIKKAESLGAVITLAGVGLVIGNSLRISGGYREIIGSMLLIGAALSWVVFSLANKTLENKYSILFNSTYQSLYGSLVLLPVALMEYRSWGPISMVSWGNILYLTLFCSALCTFMYLSALKELGATVTNVYINLMPFVGVLAAAIVLKETLYPLQILGGIVIVLGISLANVKSLWINSLAKGKKVLTQKS</sequence>
<evidence type="ECO:0000313" key="10">
    <source>
        <dbReference type="Proteomes" id="UP000449710"/>
    </source>
</evidence>
<feature type="transmembrane region" description="Helical" evidence="7">
    <location>
        <begin position="238"/>
        <end position="260"/>
    </location>
</feature>
<feature type="transmembrane region" description="Helical" evidence="7">
    <location>
        <begin position="153"/>
        <end position="171"/>
    </location>
</feature>
<name>A0AA43XNY3_9CLOT</name>
<gene>
    <name evidence="9" type="ORF">ISALK_14205</name>
</gene>
<proteinExistence type="inferred from homology"/>
<feature type="domain" description="EamA" evidence="8">
    <location>
        <begin position="178"/>
        <end position="312"/>
    </location>
</feature>
<keyword evidence="10" id="KW-1185">Reference proteome</keyword>
<evidence type="ECO:0000256" key="3">
    <source>
        <dbReference type="ARBA" id="ARBA00022475"/>
    </source>
</evidence>
<comment type="similarity">
    <text evidence="2">Belongs to the EamA transporter family.</text>
</comment>
<evidence type="ECO:0000256" key="5">
    <source>
        <dbReference type="ARBA" id="ARBA00022989"/>
    </source>
</evidence>
<keyword evidence="6 7" id="KW-0472">Membrane</keyword>
<feature type="transmembrane region" description="Helical" evidence="7">
    <location>
        <begin position="295"/>
        <end position="313"/>
    </location>
</feature>
<keyword evidence="3" id="KW-1003">Cell membrane</keyword>
<dbReference type="SUPFAM" id="SSF103481">
    <property type="entry name" value="Multidrug resistance efflux transporter EmrE"/>
    <property type="match status" value="2"/>
</dbReference>
<feature type="transmembrane region" description="Helical" evidence="7">
    <location>
        <begin position="123"/>
        <end position="141"/>
    </location>
</feature>
<dbReference type="AlphaFoldDB" id="A0AA43XNY3"/>
<dbReference type="Pfam" id="PF00892">
    <property type="entry name" value="EamA"/>
    <property type="match status" value="2"/>
</dbReference>
<accession>A0AA43XNY3</accession>
<feature type="transmembrane region" description="Helical" evidence="7">
    <location>
        <begin position="207"/>
        <end position="226"/>
    </location>
</feature>
<evidence type="ECO:0000313" key="9">
    <source>
        <dbReference type="EMBL" id="NBG89634.1"/>
    </source>
</evidence>
<comment type="caution">
    <text evidence="9">The sequence shown here is derived from an EMBL/GenBank/DDBJ whole genome shotgun (WGS) entry which is preliminary data.</text>
</comment>
<comment type="subcellular location">
    <subcellularLocation>
        <location evidence="1">Cell membrane</location>
        <topology evidence="1">Multi-pass membrane protein</topology>
    </subcellularLocation>
</comment>
<dbReference type="InterPro" id="IPR037185">
    <property type="entry name" value="EmrE-like"/>
</dbReference>
<feature type="transmembrane region" description="Helical" evidence="7">
    <location>
        <begin position="60"/>
        <end position="77"/>
    </location>
</feature>
<keyword evidence="4 7" id="KW-0812">Transmembrane</keyword>
<dbReference type="InterPro" id="IPR050638">
    <property type="entry name" value="AA-Vitamin_Transporters"/>
</dbReference>
<dbReference type="Proteomes" id="UP000449710">
    <property type="component" value="Unassembled WGS sequence"/>
</dbReference>
<organism evidence="9 10">
    <name type="scientific">Isachenkonia alkalipeptolytica</name>
    <dbReference type="NCBI Taxonomy" id="2565777"/>
    <lineage>
        <taxon>Bacteria</taxon>
        <taxon>Bacillati</taxon>
        <taxon>Bacillota</taxon>
        <taxon>Clostridia</taxon>
        <taxon>Eubacteriales</taxon>
        <taxon>Clostridiaceae</taxon>
        <taxon>Isachenkonia</taxon>
    </lineage>
</organism>
<feature type="domain" description="EamA" evidence="8">
    <location>
        <begin position="31"/>
        <end position="164"/>
    </location>
</feature>
<evidence type="ECO:0000256" key="7">
    <source>
        <dbReference type="SAM" id="Phobius"/>
    </source>
</evidence>
<keyword evidence="5 7" id="KW-1133">Transmembrane helix</keyword>